<comment type="similarity">
    <text evidence="1">Belongs to the peptidase S49 family.</text>
</comment>
<dbReference type="InterPro" id="IPR002142">
    <property type="entry name" value="Peptidase_S49"/>
</dbReference>
<accession>A0A5C4S236</accession>
<dbReference type="Gene3D" id="6.20.330.10">
    <property type="match status" value="1"/>
</dbReference>
<dbReference type="InterPro" id="IPR004634">
    <property type="entry name" value="Pept_S49_pIV"/>
</dbReference>
<proteinExistence type="inferred from homology"/>
<gene>
    <name evidence="7" type="ORF">FGF68_02940</name>
</gene>
<dbReference type="InterPro" id="IPR047217">
    <property type="entry name" value="S49_SppA_67K_type_N"/>
</dbReference>
<dbReference type="InterPro" id="IPR047272">
    <property type="entry name" value="S49_SppA_C"/>
</dbReference>
<dbReference type="CDD" id="cd07023">
    <property type="entry name" value="S49_Sppa_N_C"/>
    <property type="match status" value="1"/>
</dbReference>
<feature type="active site" description="Proton donor/acceptor" evidence="5">
    <location>
        <position position="188"/>
    </location>
</feature>
<evidence type="ECO:0000259" key="6">
    <source>
        <dbReference type="Pfam" id="PF01343"/>
    </source>
</evidence>
<dbReference type="GO" id="GO:0006465">
    <property type="term" value="P:signal peptide processing"/>
    <property type="evidence" value="ECO:0007669"/>
    <property type="project" value="InterPro"/>
</dbReference>
<feature type="domain" description="Peptidase S49" evidence="6">
    <location>
        <begin position="362"/>
        <end position="510"/>
    </location>
</feature>
<dbReference type="PANTHER" id="PTHR33209:SF1">
    <property type="entry name" value="PEPTIDASE S49 DOMAIN-CONTAINING PROTEIN"/>
    <property type="match status" value="1"/>
</dbReference>
<dbReference type="Proteomes" id="UP000309544">
    <property type="component" value="Unassembled WGS sequence"/>
</dbReference>
<dbReference type="Pfam" id="PF01343">
    <property type="entry name" value="Peptidase_S49"/>
    <property type="match status" value="2"/>
</dbReference>
<dbReference type="SUPFAM" id="SSF52096">
    <property type="entry name" value="ClpP/crotonase"/>
    <property type="match status" value="2"/>
</dbReference>
<dbReference type="InterPro" id="IPR029045">
    <property type="entry name" value="ClpP/crotonase-like_dom_sf"/>
</dbReference>
<evidence type="ECO:0000256" key="5">
    <source>
        <dbReference type="PIRSR" id="PIRSR001217-1"/>
    </source>
</evidence>
<evidence type="ECO:0000313" key="8">
    <source>
        <dbReference type="Proteomes" id="UP000309544"/>
    </source>
</evidence>
<dbReference type="PIRSF" id="PIRSF001217">
    <property type="entry name" value="Protease_4_SppA"/>
    <property type="match status" value="1"/>
</dbReference>
<dbReference type="Gene3D" id="3.90.226.10">
    <property type="entry name" value="2-enoyl-CoA Hydratase, Chain A, domain 1"/>
    <property type="match status" value="2"/>
</dbReference>
<reference evidence="7 8" key="1">
    <citation type="submission" date="2019-05" db="EMBL/GenBank/DDBJ databases">
        <title>Draft Whole-Genome sequence of the green sulfur bacterium Prosthecochloris vibrioformis DSM 260.</title>
        <authorList>
            <person name="Meyer T.E."/>
            <person name="Kyndt J.A."/>
        </authorList>
    </citation>
    <scope>NUCLEOTIDE SEQUENCE [LARGE SCALE GENOMIC DNA]</scope>
    <source>
        <strain evidence="7 8">DSM 260</strain>
    </source>
</reference>
<evidence type="ECO:0000256" key="3">
    <source>
        <dbReference type="ARBA" id="ARBA00022801"/>
    </source>
</evidence>
<keyword evidence="4" id="KW-0720">Serine protease</keyword>
<name>A0A5C4S236_PROVB</name>
<keyword evidence="3" id="KW-0378">Hydrolase</keyword>
<organism evidence="7 8">
    <name type="scientific">Prosthecochloris vibrioformis</name>
    <name type="common">Chlorobium vibrioforme</name>
    <dbReference type="NCBI Taxonomy" id="1098"/>
    <lineage>
        <taxon>Bacteria</taxon>
        <taxon>Pseudomonadati</taxon>
        <taxon>Chlorobiota</taxon>
        <taxon>Chlorobiia</taxon>
        <taxon>Chlorobiales</taxon>
        <taxon>Chlorobiaceae</taxon>
        <taxon>Prosthecochloris</taxon>
    </lineage>
</organism>
<dbReference type="RefSeq" id="WP_139626231.1">
    <property type="nucleotide sequence ID" value="NZ_VDCI01000002.1"/>
</dbReference>
<feature type="active site" description="Nucleophile" evidence="5">
    <location>
        <position position="378"/>
    </location>
</feature>
<sequence>MKKKTERKKISFRRAGCLMLVVLFLALAIGLFRMVSGRHALPSSFVLLLELSGELKENGGVDASLPFGDDDGSSSLQELLFALDRAEHDERISHIVLDITGFQAPPAALTQLRRAIMHARKSGREVTAFLGGGAEDKDLWLASACDTVIVEKGGVLQLDGLKVELLYFADAMEKVGVAFQAAQWKEWKSGVEPFVRNAPSRESLEQMGVMLDEIFRVYVDDVASARGIARDTYVIQLDEEPLWSPSDALERGLVDGIAGRWEFFEGDPDRVVVDVRSYSREFYHGRSGSGPSIAVVNLTGQIVRDGFPLGPDMEGPMSEALLQEALQQALEDEDVRGILLRIDSPGGDALAAVGMLEQLEAAAREKPMVASISSVAASGGYMAALAADSVFAEPLSVTGSVGVYALKPHIGKLSDMAGVSRSVVQRGRHADDYSIFKPLDSEAMGRFMAASGWIYEDFTGAVARARGMSAEEVELAAGGRVWTGTSAVDMGLVDRTGGFFDALLSLQRMAGMDTIARPPMKIYPAPKSLLDLLFSGNINGAAGQLLRSVPGYGIAERVHFIGEVPRLSEPYLGGLHSRAVMPWRIRVR</sequence>
<evidence type="ECO:0000256" key="2">
    <source>
        <dbReference type="ARBA" id="ARBA00022670"/>
    </source>
</evidence>
<evidence type="ECO:0000313" key="7">
    <source>
        <dbReference type="EMBL" id="TNJ37197.1"/>
    </source>
</evidence>
<dbReference type="AlphaFoldDB" id="A0A5C4S236"/>
<comment type="caution">
    <text evidence="7">The sequence shown here is derived from an EMBL/GenBank/DDBJ whole genome shotgun (WGS) entry which is preliminary data.</text>
</comment>
<protein>
    <submittedName>
        <fullName evidence="7">Signal peptide peptidase SppA</fullName>
    </submittedName>
</protein>
<dbReference type="CDD" id="cd07018">
    <property type="entry name" value="S49_SppA_67K_type"/>
    <property type="match status" value="1"/>
</dbReference>
<evidence type="ECO:0000256" key="1">
    <source>
        <dbReference type="ARBA" id="ARBA00008683"/>
    </source>
</evidence>
<feature type="domain" description="Peptidase S49" evidence="6">
    <location>
        <begin position="119"/>
        <end position="258"/>
    </location>
</feature>
<dbReference type="GO" id="GO:0008236">
    <property type="term" value="F:serine-type peptidase activity"/>
    <property type="evidence" value="ECO:0007669"/>
    <property type="project" value="UniProtKB-KW"/>
</dbReference>
<dbReference type="GO" id="GO:0016020">
    <property type="term" value="C:membrane"/>
    <property type="evidence" value="ECO:0007669"/>
    <property type="project" value="InterPro"/>
</dbReference>
<keyword evidence="8" id="KW-1185">Reference proteome</keyword>
<dbReference type="PANTHER" id="PTHR33209">
    <property type="entry name" value="PROTEASE 4"/>
    <property type="match status" value="1"/>
</dbReference>
<keyword evidence="2" id="KW-0645">Protease</keyword>
<evidence type="ECO:0000256" key="4">
    <source>
        <dbReference type="ARBA" id="ARBA00022825"/>
    </source>
</evidence>
<dbReference type="EMBL" id="VDCI01000002">
    <property type="protein sequence ID" value="TNJ37197.1"/>
    <property type="molecule type" value="Genomic_DNA"/>
</dbReference>